<feature type="coiled-coil region" evidence="1">
    <location>
        <begin position="54"/>
        <end position="81"/>
    </location>
</feature>
<accession>A0ABP8EFB8</accession>
<proteinExistence type="predicted"/>
<dbReference type="SMART" id="SM00347">
    <property type="entry name" value="HTH_MARR"/>
    <property type="match status" value="1"/>
</dbReference>
<dbReference type="EMBL" id="BAABAZ010000003">
    <property type="protein sequence ID" value="GAA4282673.1"/>
    <property type="molecule type" value="Genomic_DNA"/>
</dbReference>
<evidence type="ECO:0000313" key="4">
    <source>
        <dbReference type="EMBL" id="GAA4282673.1"/>
    </source>
</evidence>
<dbReference type="SUPFAM" id="SSF46785">
    <property type="entry name" value="Winged helix' DNA-binding domain"/>
    <property type="match status" value="1"/>
</dbReference>
<dbReference type="InterPro" id="IPR000835">
    <property type="entry name" value="HTH_MarR-typ"/>
</dbReference>
<dbReference type="PROSITE" id="PS50995">
    <property type="entry name" value="HTH_MARR_2"/>
    <property type="match status" value="1"/>
</dbReference>
<dbReference type="InterPro" id="IPR036390">
    <property type="entry name" value="WH_DNA-bd_sf"/>
</dbReference>
<evidence type="ECO:0000313" key="5">
    <source>
        <dbReference type="Proteomes" id="UP001501586"/>
    </source>
</evidence>
<evidence type="ECO:0000259" key="3">
    <source>
        <dbReference type="PROSITE" id="PS50995"/>
    </source>
</evidence>
<comment type="caution">
    <text evidence="4">The sequence shown here is derived from an EMBL/GenBank/DDBJ whole genome shotgun (WGS) entry which is preliminary data.</text>
</comment>
<feature type="region of interest" description="Disordered" evidence="2">
    <location>
        <begin position="1"/>
        <end position="29"/>
    </location>
</feature>
<dbReference type="PRINTS" id="PR00598">
    <property type="entry name" value="HTHMARR"/>
</dbReference>
<evidence type="ECO:0000256" key="1">
    <source>
        <dbReference type="SAM" id="Coils"/>
    </source>
</evidence>
<reference evidence="5" key="1">
    <citation type="journal article" date="2019" name="Int. J. Syst. Evol. Microbiol.">
        <title>The Global Catalogue of Microorganisms (GCM) 10K type strain sequencing project: providing services to taxonomists for standard genome sequencing and annotation.</title>
        <authorList>
            <consortium name="The Broad Institute Genomics Platform"/>
            <consortium name="The Broad Institute Genome Sequencing Center for Infectious Disease"/>
            <person name="Wu L."/>
            <person name="Ma J."/>
        </authorList>
    </citation>
    <scope>NUCLEOTIDE SEQUENCE [LARGE SCALE GENOMIC DNA]</scope>
    <source>
        <strain evidence="5">JCM 17458</strain>
    </source>
</reference>
<evidence type="ECO:0000256" key="2">
    <source>
        <dbReference type="SAM" id="MobiDB-lite"/>
    </source>
</evidence>
<sequence length="199" mass="21607">MDTAGSSGGSHSAPQDAAPPTGPAVYDVDSNDPDGRLIDRAHFSKEEIAQISAVMQALGELREAENRLRDASLEYMKLGQTDMRAIHFLIVAENSGQVATASALAVHLGISSASTTKLVDRLERGGHLTRSPHPTDRRAQVLRITQETRKSAMETVGAQHARRFHSAARLSADEREVVIRFLLDMAQELGSGDLDWSPR</sequence>
<dbReference type="InterPro" id="IPR036388">
    <property type="entry name" value="WH-like_DNA-bd_sf"/>
</dbReference>
<dbReference type="Proteomes" id="UP001501586">
    <property type="component" value="Unassembled WGS sequence"/>
</dbReference>
<keyword evidence="5" id="KW-1185">Reference proteome</keyword>
<gene>
    <name evidence="4" type="ORF">GCM10022261_02040</name>
</gene>
<protein>
    <submittedName>
        <fullName evidence="4">MarR family transcriptional regulator</fullName>
    </submittedName>
</protein>
<organism evidence="4 5">
    <name type="scientific">Brevibacterium daeguense</name>
    <dbReference type="NCBI Taxonomy" id="909936"/>
    <lineage>
        <taxon>Bacteria</taxon>
        <taxon>Bacillati</taxon>
        <taxon>Actinomycetota</taxon>
        <taxon>Actinomycetes</taxon>
        <taxon>Micrococcales</taxon>
        <taxon>Brevibacteriaceae</taxon>
        <taxon>Brevibacterium</taxon>
    </lineage>
</organism>
<dbReference type="Pfam" id="PF12802">
    <property type="entry name" value="MarR_2"/>
    <property type="match status" value="1"/>
</dbReference>
<keyword evidence="1" id="KW-0175">Coiled coil</keyword>
<dbReference type="InterPro" id="IPR039422">
    <property type="entry name" value="MarR/SlyA-like"/>
</dbReference>
<dbReference type="Gene3D" id="1.10.10.10">
    <property type="entry name" value="Winged helix-like DNA-binding domain superfamily/Winged helix DNA-binding domain"/>
    <property type="match status" value="1"/>
</dbReference>
<feature type="domain" description="HTH marR-type" evidence="3">
    <location>
        <begin position="44"/>
        <end position="187"/>
    </location>
</feature>
<name>A0ABP8EFB8_9MICO</name>
<dbReference type="PANTHER" id="PTHR33164:SF57">
    <property type="entry name" value="MARR-FAMILY TRANSCRIPTIONAL REGULATOR"/>
    <property type="match status" value="1"/>
</dbReference>
<dbReference type="PANTHER" id="PTHR33164">
    <property type="entry name" value="TRANSCRIPTIONAL REGULATOR, MARR FAMILY"/>
    <property type="match status" value="1"/>
</dbReference>